<dbReference type="SMART" id="SM00331">
    <property type="entry name" value="PP2C_SIG"/>
    <property type="match status" value="1"/>
</dbReference>
<dbReference type="Pfam" id="PF08448">
    <property type="entry name" value="PAS_4"/>
    <property type="match status" value="1"/>
</dbReference>
<sequence length="706" mass="75570">MDGTPARPADDGHDQDGEAADLVRGLLTQDRLGVAFLDQTLRITRVNDRALPDGLRLPVGGHIRDALGEPEGSATETDLRRVLETGVPLAGRARRLRIPGDGEREVTLRLSAVRLLDRAGDPTGVSLLFRRTAPGPEPGPRNHQDLRRRATTTIGSSLDVQQVARDLVELLVPEMADLAAITLAEAVLRGDEPPRFSGGGDQHLRRVAVAGDWPAQLTQVGEALPPMPDLPDTYEVQRGGAIISVDRATAVAMLGDAELVRRVVPEDGHSVVFAPLHARGLVLGAVVLWRTAQPEPFTDDDVELLRDLFSRTAIAVDNARRYAREHRAASALQQRLLPQAGRDVPAAETMGGYVPAGGGADIGGDWFDVIPLPSLRVALVIGDVIGHGMHATATMGRLRTAVQTLADLDLSPDELLTRVDDLVLRLSAEAGPDTEGGVGGTLLYAVYDPVTRCCSLATAGHPPPLILRPDGAAELVPLDPGPMLGVGGMPFEVAELKLRPDSVLALYSDGLAAPGRTDPREGAERLARGLEEHGPRAPLADVAKDLMSPAARRPPADDATLLLARVRALPEHANATWEVPDDDPMAVARVRRAVTERLAEWDLEALAFSTELIVSELMTNAHRHARGPYGVRLLRDSVLVCEVSDRSNTQPRMRRARTGDEGGRGLFLVAQLASRWGSRYAHNGKTVWAEQPLPPAGGLNAFADAV</sequence>
<dbReference type="RefSeq" id="WP_311632564.1">
    <property type="nucleotide sequence ID" value="NZ_JAVREN010000041.1"/>
</dbReference>
<dbReference type="Pfam" id="PF07228">
    <property type="entry name" value="SpoIIE"/>
    <property type="match status" value="1"/>
</dbReference>
<organism evidence="5 6">
    <name type="scientific">Streptomyces boetiae</name>
    <dbReference type="NCBI Taxonomy" id="3075541"/>
    <lineage>
        <taxon>Bacteria</taxon>
        <taxon>Bacillati</taxon>
        <taxon>Actinomycetota</taxon>
        <taxon>Actinomycetes</taxon>
        <taxon>Kitasatosporales</taxon>
        <taxon>Streptomycetaceae</taxon>
        <taxon>Streptomyces</taxon>
    </lineage>
</organism>
<evidence type="ECO:0000313" key="6">
    <source>
        <dbReference type="Proteomes" id="UP001183388"/>
    </source>
</evidence>
<dbReference type="CDD" id="cd16936">
    <property type="entry name" value="HATPase_RsbW-like"/>
    <property type="match status" value="1"/>
</dbReference>
<keyword evidence="1" id="KW-0378">Hydrolase</keyword>
<comment type="caution">
    <text evidence="5">The sequence shown here is derived from an EMBL/GenBank/DDBJ whole genome shotgun (WGS) entry which is preliminary data.</text>
</comment>
<dbReference type="SUPFAM" id="SSF55781">
    <property type="entry name" value="GAF domain-like"/>
    <property type="match status" value="1"/>
</dbReference>
<dbReference type="InterPro" id="IPR029016">
    <property type="entry name" value="GAF-like_dom_sf"/>
</dbReference>
<dbReference type="Proteomes" id="UP001183388">
    <property type="component" value="Unassembled WGS sequence"/>
</dbReference>
<name>A0ABU2LEB5_9ACTN</name>
<evidence type="ECO:0000256" key="2">
    <source>
        <dbReference type="SAM" id="MobiDB-lite"/>
    </source>
</evidence>
<dbReference type="InterPro" id="IPR052016">
    <property type="entry name" value="Bact_Sigma-Reg"/>
</dbReference>
<dbReference type="InterPro" id="IPR001932">
    <property type="entry name" value="PPM-type_phosphatase-like_dom"/>
</dbReference>
<feature type="domain" description="GAF" evidence="3">
    <location>
        <begin position="142"/>
        <end position="326"/>
    </location>
</feature>
<evidence type="ECO:0000259" key="3">
    <source>
        <dbReference type="SMART" id="SM00065"/>
    </source>
</evidence>
<dbReference type="InterPro" id="IPR036890">
    <property type="entry name" value="HATPase_C_sf"/>
</dbReference>
<feature type="region of interest" description="Disordered" evidence="2">
    <location>
        <begin position="126"/>
        <end position="145"/>
    </location>
</feature>
<keyword evidence="6" id="KW-1185">Reference proteome</keyword>
<dbReference type="PANTHER" id="PTHR43156">
    <property type="entry name" value="STAGE II SPORULATION PROTEIN E-RELATED"/>
    <property type="match status" value="1"/>
</dbReference>
<dbReference type="Pfam" id="PF13581">
    <property type="entry name" value="HATPase_c_2"/>
    <property type="match status" value="1"/>
</dbReference>
<accession>A0ABU2LEB5</accession>
<dbReference type="EMBL" id="JAVREN010000041">
    <property type="protein sequence ID" value="MDT0309598.1"/>
    <property type="molecule type" value="Genomic_DNA"/>
</dbReference>
<protein>
    <submittedName>
        <fullName evidence="5">SpoIIE family protein phosphatase</fullName>
    </submittedName>
</protein>
<dbReference type="PANTHER" id="PTHR43156:SF2">
    <property type="entry name" value="STAGE II SPORULATION PROTEIN E"/>
    <property type="match status" value="1"/>
</dbReference>
<reference evidence="6" key="1">
    <citation type="submission" date="2023-07" db="EMBL/GenBank/DDBJ databases">
        <title>30 novel species of actinomycetes from the DSMZ collection.</title>
        <authorList>
            <person name="Nouioui I."/>
        </authorList>
    </citation>
    <scope>NUCLEOTIDE SEQUENCE [LARGE SCALE GENOMIC DNA]</scope>
    <source>
        <strain evidence="6">DSM 44917</strain>
    </source>
</reference>
<dbReference type="InterPro" id="IPR003594">
    <property type="entry name" value="HATPase_dom"/>
</dbReference>
<dbReference type="SUPFAM" id="SSF81606">
    <property type="entry name" value="PP2C-like"/>
    <property type="match status" value="1"/>
</dbReference>
<dbReference type="InterPro" id="IPR003018">
    <property type="entry name" value="GAF"/>
</dbReference>
<evidence type="ECO:0000313" key="5">
    <source>
        <dbReference type="EMBL" id="MDT0309598.1"/>
    </source>
</evidence>
<proteinExistence type="predicted"/>
<dbReference type="InterPro" id="IPR013656">
    <property type="entry name" value="PAS_4"/>
</dbReference>
<evidence type="ECO:0000259" key="4">
    <source>
        <dbReference type="SMART" id="SM00331"/>
    </source>
</evidence>
<dbReference type="SMART" id="SM00065">
    <property type="entry name" value="GAF"/>
    <property type="match status" value="1"/>
</dbReference>
<dbReference type="Gene3D" id="3.30.450.20">
    <property type="entry name" value="PAS domain"/>
    <property type="match status" value="1"/>
</dbReference>
<dbReference type="Gene3D" id="3.30.450.40">
    <property type="match status" value="1"/>
</dbReference>
<dbReference type="Gene3D" id="3.30.565.10">
    <property type="entry name" value="Histidine kinase-like ATPase, C-terminal domain"/>
    <property type="match status" value="1"/>
</dbReference>
<feature type="domain" description="PPM-type phosphatase" evidence="4">
    <location>
        <begin position="349"/>
        <end position="566"/>
    </location>
</feature>
<evidence type="ECO:0000256" key="1">
    <source>
        <dbReference type="ARBA" id="ARBA00022801"/>
    </source>
</evidence>
<dbReference type="InterPro" id="IPR036457">
    <property type="entry name" value="PPM-type-like_dom_sf"/>
</dbReference>
<dbReference type="Pfam" id="PF01590">
    <property type="entry name" value="GAF"/>
    <property type="match status" value="1"/>
</dbReference>
<dbReference type="Gene3D" id="3.60.40.10">
    <property type="entry name" value="PPM-type phosphatase domain"/>
    <property type="match status" value="1"/>
</dbReference>
<gene>
    <name evidence="5" type="ORF">RM780_21935</name>
</gene>